<reference evidence="2 3" key="1">
    <citation type="submission" date="2016-08" db="EMBL/GenBank/DDBJ databases">
        <authorList>
            <person name="Seilhamer J.J."/>
        </authorList>
    </citation>
    <scope>NUCLEOTIDE SEQUENCE [LARGE SCALE GENOMIC DNA]</scope>
    <source>
        <strain evidence="2 3">VC14762</strain>
    </source>
</reference>
<feature type="chain" id="PRO_5012798853" evidence="1">
    <location>
        <begin position="24"/>
        <end position="308"/>
    </location>
</feature>
<dbReference type="AlphaFoldDB" id="A0A1V2W3B9"/>
<dbReference type="RefSeq" id="WP_077020070.1">
    <property type="nucleotide sequence ID" value="NZ_CADETK010000010.1"/>
</dbReference>
<evidence type="ECO:0000313" key="2">
    <source>
        <dbReference type="EMBL" id="ONU85135.1"/>
    </source>
</evidence>
<evidence type="ECO:0000256" key="1">
    <source>
        <dbReference type="SAM" id="SignalP"/>
    </source>
</evidence>
<dbReference type="OrthoDB" id="9080057at2"/>
<feature type="signal peptide" evidence="1">
    <location>
        <begin position="1"/>
        <end position="23"/>
    </location>
</feature>
<proteinExistence type="predicted"/>
<protein>
    <submittedName>
        <fullName evidence="2">Uncharacterized protein</fullName>
    </submittedName>
</protein>
<accession>A0A1V2W3B9</accession>
<name>A0A1V2W3B9_9BURK</name>
<gene>
    <name evidence="2" type="ORF">A8E72_15815</name>
</gene>
<organism evidence="2 3">
    <name type="scientific">Burkholderia cenocepacia</name>
    <dbReference type="NCBI Taxonomy" id="95486"/>
    <lineage>
        <taxon>Bacteria</taxon>
        <taxon>Pseudomonadati</taxon>
        <taxon>Pseudomonadota</taxon>
        <taxon>Betaproteobacteria</taxon>
        <taxon>Burkholderiales</taxon>
        <taxon>Burkholderiaceae</taxon>
        <taxon>Burkholderia</taxon>
        <taxon>Burkholderia cepacia complex</taxon>
    </lineage>
</organism>
<comment type="caution">
    <text evidence="2">The sequence shown here is derived from an EMBL/GenBank/DDBJ whole genome shotgun (WGS) entry which is preliminary data.</text>
</comment>
<dbReference type="EMBL" id="MUTJ01000052">
    <property type="protein sequence ID" value="ONU85135.1"/>
    <property type="molecule type" value="Genomic_DNA"/>
</dbReference>
<evidence type="ECO:0000313" key="3">
    <source>
        <dbReference type="Proteomes" id="UP000188543"/>
    </source>
</evidence>
<sequence>MKRFFLVVVMSMISFGVLDMALAQDRPDYFEIRSGQGQMNPSPSMVFTADGHTVSYFSRGRDIDPMPPSSYFGIGKYTASLTGTYRQHVDLVKATLSSRAIPQIHAINKGAVLVYSFDKGGHHYEGTYNYQFDDQFNDKLSVLYDLAHDLLARGTPEINLHPTFSVRPAQEHLVIEVTFSNDGKQDVTVDGPDHWSADLARPDLQYVQIGGGSDNVEFDVRLVSKYLSDTSRRYRREIVVKPGQPERVEFVVPYSALTFTDHSAMRRVDAGNYIFVGTVNLDILRPKEMDGRFFTPMDRLENVKLTGK</sequence>
<dbReference type="Proteomes" id="UP000188543">
    <property type="component" value="Unassembled WGS sequence"/>
</dbReference>
<keyword evidence="1" id="KW-0732">Signal</keyword>